<dbReference type="EMBL" id="CP054056">
    <property type="protein sequence ID" value="QKJ25336.1"/>
    <property type="molecule type" value="Genomic_DNA"/>
</dbReference>
<dbReference type="PRINTS" id="PR00412">
    <property type="entry name" value="EPOXHYDRLASE"/>
</dbReference>
<keyword evidence="3" id="KW-1185">Reference proteome</keyword>
<protein>
    <submittedName>
        <fullName evidence="2">Alpha/beta hydrolase</fullName>
    </submittedName>
</protein>
<reference evidence="2 3" key="1">
    <citation type="submission" date="2020-05" db="EMBL/GenBank/DDBJ databases">
        <title>Aquirufa sp. strain 15G-AUS-rot a new Aquirufa species.</title>
        <authorList>
            <person name="Pitt A."/>
            <person name="Hahn M.W."/>
        </authorList>
    </citation>
    <scope>NUCLEOTIDE SEQUENCE [LARGE SCALE GENOMIC DNA]</scope>
    <source>
        <strain evidence="2 3">15G-AUS-rot</strain>
    </source>
</reference>
<dbReference type="Proteomes" id="UP000501003">
    <property type="component" value="Chromosome"/>
</dbReference>
<sequence>MPLSKTSTRHLFGLAKARGKRENLAGTALWRYSTSNPKGKILLIHGFRGNHLGLSAIAAALEEYEVLIPDLPGYGKSEELLGSHDLKNYGRWLADLYSELDPETMVLGHSFGSLVVGSAIAQGMSPAAVILQNPITARSSEQKDLPNRVARFFYRAALGLGPVGSALLRSWLVVRVMSIAMATTSNLRLRSLIHQQHHHHFSNYRSDRVAHEGFMAASSGNVLDYAQWLQMPVLLIAGEGDSIAPLRNQVLAHQLIAGSKLVVIPKVGHLTHYETPIEVAVAVDEFASKL</sequence>
<name>A0A7D4U7S7_9MICO</name>
<dbReference type="InterPro" id="IPR000639">
    <property type="entry name" value="Epox_hydrolase-like"/>
</dbReference>
<gene>
    <name evidence="2" type="ORF">HRU87_03930</name>
</gene>
<feature type="domain" description="AB hydrolase-1" evidence="1">
    <location>
        <begin position="41"/>
        <end position="274"/>
    </location>
</feature>
<dbReference type="Gene3D" id="3.40.50.1820">
    <property type="entry name" value="alpha/beta hydrolase"/>
    <property type="match status" value="1"/>
</dbReference>
<dbReference type="PANTHER" id="PTHR43689">
    <property type="entry name" value="HYDROLASE"/>
    <property type="match status" value="1"/>
</dbReference>
<dbReference type="GO" id="GO:0016787">
    <property type="term" value="F:hydrolase activity"/>
    <property type="evidence" value="ECO:0007669"/>
    <property type="project" value="UniProtKB-KW"/>
</dbReference>
<dbReference type="PANTHER" id="PTHR43689:SF8">
    <property type="entry name" value="ALPHA_BETA-HYDROLASES SUPERFAMILY PROTEIN"/>
    <property type="match status" value="1"/>
</dbReference>
<evidence type="ECO:0000313" key="3">
    <source>
        <dbReference type="Proteomes" id="UP000501003"/>
    </source>
</evidence>
<dbReference type="RefSeq" id="WP_173493633.1">
    <property type="nucleotide sequence ID" value="NZ_CP054056.1"/>
</dbReference>
<dbReference type="InterPro" id="IPR000073">
    <property type="entry name" value="AB_hydrolase_1"/>
</dbReference>
<keyword evidence="2" id="KW-0378">Hydrolase</keyword>
<evidence type="ECO:0000259" key="1">
    <source>
        <dbReference type="Pfam" id="PF00561"/>
    </source>
</evidence>
<dbReference type="KEGG" id="aqg:HRU87_03930"/>
<dbReference type="SUPFAM" id="SSF53474">
    <property type="entry name" value="alpha/beta-Hydrolases"/>
    <property type="match status" value="1"/>
</dbReference>
<evidence type="ECO:0000313" key="2">
    <source>
        <dbReference type="EMBL" id="QKJ25336.1"/>
    </source>
</evidence>
<accession>A0A7D4U7S7</accession>
<dbReference type="Pfam" id="PF00561">
    <property type="entry name" value="Abhydrolase_1"/>
    <property type="match status" value="1"/>
</dbReference>
<dbReference type="InterPro" id="IPR029058">
    <property type="entry name" value="AB_hydrolase_fold"/>
</dbReference>
<proteinExistence type="predicted"/>
<organism evidence="2 3">
    <name type="scientific">Aquiluna borgnonia</name>
    <dbReference type="NCBI Taxonomy" id="2499157"/>
    <lineage>
        <taxon>Bacteria</taxon>
        <taxon>Bacillati</taxon>
        <taxon>Actinomycetota</taxon>
        <taxon>Actinomycetes</taxon>
        <taxon>Micrococcales</taxon>
        <taxon>Microbacteriaceae</taxon>
        <taxon>Luna cluster</taxon>
        <taxon>Luna-1 subcluster</taxon>
        <taxon>Aquiluna</taxon>
    </lineage>
</organism>
<dbReference type="PRINTS" id="PR00111">
    <property type="entry name" value="ABHYDROLASE"/>
</dbReference>
<dbReference type="AlphaFoldDB" id="A0A7D4U7S7"/>